<proteinExistence type="predicted"/>
<dbReference type="PANTHER" id="PTHR14490">
    <property type="entry name" value="ZINC FINGER, ZZ TYPE"/>
    <property type="match status" value="1"/>
</dbReference>
<feature type="compositionally biased region" description="Basic and acidic residues" evidence="1">
    <location>
        <begin position="192"/>
        <end position="211"/>
    </location>
</feature>
<sequence>KLGDLLGEGVCEEQLSVSEKYAKKYNEKKDRIEAARASQVFADEDVANTSEESTEDEKADLLTERVESKIFDTLSKIKAKDPSIYKSNTAFFHDDDFQDSQWLELIACLTQEPVEAKSTSQLATQKMTYKNFIRKTLMHEGADAITREEEDVAAKKKTPAEEQQDLQEEIRKAAGTVTSVEGDDDLFSLKEQSPEEKERQDEEFAKFQAKAERKGDNAEAVIANYWRGDEELDEDERFLRDYLVNRQWLETDSLQARSTEGMPELDIEDEEGEYLGQADEFEKEYNFRFEVEEGRQIQGHARFPENSVRERKDKRKRQRQERAERKEAEKVRRAEELKRLKNLKKQVVQPVSGTSTHRSQAAWQEIKRRLQQIQEVTGNEDISAIVCRTCLGCFSIGPS</sequence>
<feature type="compositionally biased region" description="Basic and acidic residues" evidence="1">
    <location>
        <begin position="148"/>
        <end position="160"/>
    </location>
</feature>
<feature type="region of interest" description="Disordered" evidence="1">
    <location>
        <begin position="299"/>
        <end position="331"/>
    </location>
</feature>
<dbReference type="InterPro" id="IPR018034">
    <property type="entry name" value="Kri1"/>
</dbReference>
<gene>
    <name evidence="2" type="primary">KRI1</name>
    <name evidence="2" type="ORF">SPIL2461_LOCUS7976</name>
</gene>
<feature type="compositionally biased region" description="Basic and acidic residues" evidence="1">
    <location>
        <begin position="320"/>
        <end position="331"/>
    </location>
</feature>
<dbReference type="AlphaFoldDB" id="A0A812P9Z2"/>
<reference evidence="2" key="1">
    <citation type="submission" date="2021-02" db="EMBL/GenBank/DDBJ databases">
        <authorList>
            <person name="Dougan E. K."/>
            <person name="Rhodes N."/>
            <person name="Thang M."/>
            <person name="Chan C."/>
        </authorList>
    </citation>
    <scope>NUCLEOTIDE SEQUENCE</scope>
</reference>
<dbReference type="GO" id="GO:0005730">
    <property type="term" value="C:nucleolus"/>
    <property type="evidence" value="ECO:0007669"/>
    <property type="project" value="TreeGrafter"/>
</dbReference>
<dbReference type="EMBL" id="CAJNIZ010012869">
    <property type="protein sequence ID" value="CAE7339466.1"/>
    <property type="molecule type" value="Genomic_DNA"/>
</dbReference>
<feature type="region of interest" description="Disordered" evidence="1">
    <location>
        <begin position="148"/>
        <end position="211"/>
    </location>
</feature>
<name>A0A812P9Z2_SYMPI</name>
<feature type="non-terminal residue" evidence="2">
    <location>
        <position position="399"/>
    </location>
</feature>
<evidence type="ECO:0000256" key="1">
    <source>
        <dbReference type="SAM" id="MobiDB-lite"/>
    </source>
</evidence>
<dbReference type="GO" id="GO:0000447">
    <property type="term" value="P:endonucleolytic cleavage in ITS1 to separate SSU-rRNA from 5.8S rRNA and LSU-rRNA from tricistronic rRNA transcript (SSU-rRNA, 5.8S rRNA, LSU-rRNA)"/>
    <property type="evidence" value="ECO:0007669"/>
    <property type="project" value="TreeGrafter"/>
</dbReference>
<evidence type="ECO:0000313" key="2">
    <source>
        <dbReference type="EMBL" id="CAE7339466.1"/>
    </source>
</evidence>
<dbReference type="Proteomes" id="UP000649617">
    <property type="component" value="Unassembled WGS sequence"/>
</dbReference>
<protein>
    <submittedName>
        <fullName evidence="2">KRI1 protein</fullName>
    </submittedName>
</protein>
<evidence type="ECO:0000313" key="3">
    <source>
        <dbReference type="Proteomes" id="UP000649617"/>
    </source>
</evidence>
<dbReference type="GO" id="GO:0030686">
    <property type="term" value="C:90S preribosome"/>
    <property type="evidence" value="ECO:0007669"/>
    <property type="project" value="TreeGrafter"/>
</dbReference>
<organism evidence="2 3">
    <name type="scientific">Symbiodinium pilosum</name>
    <name type="common">Dinoflagellate</name>
    <dbReference type="NCBI Taxonomy" id="2952"/>
    <lineage>
        <taxon>Eukaryota</taxon>
        <taxon>Sar</taxon>
        <taxon>Alveolata</taxon>
        <taxon>Dinophyceae</taxon>
        <taxon>Suessiales</taxon>
        <taxon>Symbiodiniaceae</taxon>
        <taxon>Symbiodinium</taxon>
    </lineage>
</organism>
<accession>A0A812P9Z2</accession>
<dbReference type="OrthoDB" id="10252032at2759"/>
<dbReference type="PANTHER" id="PTHR14490:SF5">
    <property type="entry name" value="PROTEIN KRI1 HOMOLOG"/>
    <property type="match status" value="1"/>
</dbReference>
<comment type="caution">
    <text evidence="2">The sequence shown here is derived from an EMBL/GenBank/DDBJ whole genome shotgun (WGS) entry which is preliminary data.</text>
</comment>
<keyword evidence="3" id="KW-1185">Reference proteome</keyword>